<evidence type="ECO:0000313" key="7">
    <source>
        <dbReference type="Proteomes" id="UP000014760"/>
    </source>
</evidence>
<dbReference type="AlphaFoldDB" id="R7TRT0"/>
<dbReference type="Proteomes" id="UP000014760">
    <property type="component" value="Unassembled WGS sequence"/>
</dbReference>
<keyword evidence="1" id="KW-0808">Transferase</keyword>
<reference evidence="5 7" key="2">
    <citation type="journal article" date="2013" name="Nature">
        <title>Insights into bilaterian evolution from three spiralian genomes.</title>
        <authorList>
            <person name="Simakov O."/>
            <person name="Marletaz F."/>
            <person name="Cho S.J."/>
            <person name="Edsinger-Gonzales E."/>
            <person name="Havlak P."/>
            <person name="Hellsten U."/>
            <person name="Kuo D.H."/>
            <person name="Larsson T."/>
            <person name="Lv J."/>
            <person name="Arendt D."/>
            <person name="Savage R."/>
            <person name="Osoegawa K."/>
            <person name="de Jong P."/>
            <person name="Grimwood J."/>
            <person name="Chapman J.A."/>
            <person name="Shapiro H."/>
            <person name="Aerts A."/>
            <person name="Otillar R.P."/>
            <person name="Terry A.Y."/>
            <person name="Boore J.L."/>
            <person name="Grigoriev I.V."/>
            <person name="Lindberg D.R."/>
            <person name="Seaver E.C."/>
            <person name="Weisblat D.A."/>
            <person name="Putnam N.H."/>
            <person name="Rokhsar D.S."/>
        </authorList>
    </citation>
    <scope>NUCLEOTIDE SEQUENCE</scope>
    <source>
        <strain evidence="5 7">I ESC-2004</strain>
    </source>
</reference>
<evidence type="ECO:0000259" key="4">
    <source>
        <dbReference type="Pfam" id="PF00899"/>
    </source>
</evidence>
<dbReference type="InterPro" id="IPR035985">
    <property type="entry name" value="Ubiquitin-activating_enz"/>
</dbReference>
<name>R7TRT0_CAPTE</name>
<keyword evidence="2" id="KW-0547">Nucleotide-binding</keyword>
<reference evidence="7" key="1">
    <citation type="submission" date="2012-12" db="EMBL/GenBank/DDBJ databases">
        <authorList>
            <person name="Hellsten U."/>
            <person name="Grimwood J."/>
            <person name="Chapman J.A."/>
            <person name="Shapiro H."/>
            <person name="Aerts A."/>
            <person name="Otillar R.P."/>
            <person name="Terry A.Y."/>
            <person name="Boore J.L."/>
            <person name="Simakov O."/>
            <person name="Marletaz F."/>
            <person name="Cho S.-J."/>
            <person name="Edsinger-Gonzales E."/>
            <person name="Havlak P."/>
            <person name="Kuo D.-H."/>
            <person name="Larsson T."/>
            <person name="Lv J."/>
            <person name="Arendt D."/>
            <person name="Savage R."/>
            <person name="Osoegawa K."/>
            <person name="de Jong P."/>
            <person name="Lindberg D.R."/>
            <person name="Seaver E.C."/>
            <person name="Weisblat D.A."/>
            <person name="Putnam N.H."/>
            <person name="Grigoriev I.V."/>
            <person name="Rokhsar D.S."/>
        </authorList>
    </citation>
    <scope>NUCLEOTIDE SEQUENCE</scope>
    <source>
        <strain evidence="7">I ESC-2004</strain>
    </source>
</reference>
<dbReference type="InterPro" id="IPR045886">
    <property type="entry name" value="ThiF/MoeB/HesA"/>
</dbReference>
<evidence type="ECO:0000313" key="5">
    <source>
        <dbReference type="EMBL" id="ELT96633.1"/>
    </source>
</evidence>
<dbReference type="PANTHER" id="PTHR10953:SF102">
    <property type="entry name" value="ADENYLYLTRANSFERASE AND SULFURTRANSFERASE MOCS3"/>
    <property type="match status" value="1"/>
</dbReference>
<dbReference type="EMBL" id="KB308774">
    <property type="protein sequence ID" value="ELT96633.1"/>
    <property type="molecule type" value="Genomic_DNA"/>
</dbReference>
<dbReference type="GO" id="GO:0008146">
    <property type="term" value="F:sulfotransferase activity"/>
    <property type="evidence" value="ECO:0007669"/>
    <property type="project" value="TreeGrafter"/>
</dbReference>
<dbReference type="NCBIfam" id="NF004281">
    <property type="entry name" value="PRK05690.1"/>
    <property type="match status" value="1"/>
</dbReference>
<reference evidence="6" key="3">
    <citation type="submission" date="2015-06" db="UniProtKB">
        <authorList>
            <consortium name="EnsemblMetazoa"/>
        </authorList>
    </citation>
    <scope>IDENTIFICATION</scope>
</reference>
<dbReference type="EnsemblMetazoa" id="CapteT143513">
    <property type="protein sequence ID" value="CapteP143513"/>
    <property type="gene ID" value="CapteG143513"/>
</dbReference>
<dbReference type="Gene3D" id="3.40.50.720">
    <property type="entry name" value="NAD(P)-binding Rossmann-like Domain"/>
    <property type="match status" value="1"/>
</dbReference>
<dbReference type="InterPro" id="IPR000594">
    <property type="entry name" value="ThiF_NAD_FAD-bd"/>
</dbReference>
<dbReference type="STRING" id="283909.R7TRT0"/>
<evidence type="ECO:0000256" key="3">
    <source>
        <dbReference type="ARBA" id="ARBA00022840"/>
    </source>
</evidence>
<dbReference type="CDD" id="cd00757">
    <property type="entry name" value="ThiF_MoeB_HesA_family"/>
    <property type="match status" value="1"/>
</dbReference>
<dbReference type="HOGENOM" id="CLU_013325_10_3_1"/>
<evidence type="ECO:0000256" key="1">
    <source>
        <dbReference type="ARBA" id="ARBA00022679"/>
    </source>
</evidence>
<proteinExistence type="predicted"/>
<keyword evidence="7" id="KW-1185">Reference proteome</keyword>
<dbReference type="OMA" id="EVACATM"/>
<organism evidence="5">
    <name type="scientific">Capitella teleta</name>
    <name type="common">Polychaete worm</name>
    <dbReference type="NCBI Taxonomy" id="283909"/>
    <lineage>
        <taxon>Eukaryota</taxon>
        <taxon>Metazoa</taxon>
        <taxon>Spiralia</taxon>
        <taxon>Lophotrochozoa</taxon>
        <taxon>Annelida</taxon>
        <taxon>Polychaeta</taxon>
        <taxon>Sedentaria</taxon>
        <taxon>Scolecida</taxon>
        <taxon>Capitellidae</taxon>
        <taxon>Capitella</taxon>
    </lineage>
</organism>
<evidence type="ECO:0000256" key="2">
    <source>
        <dbReference type="ARBA" id="ARBA00022741"/>
    </source>
</evidence>
<feature type="domain" description="THIF-type NAD/FAD binding fold" evidence="4">
    <location>
        <begin position="9"/>
        <end position="244"/>
    </location>
</feature>
<keyword evidence="3" id="KW-0067">ATP-binding</keyword>
<dbReference type="GO" id="GO:0005829">
    <property type="term" value="C:cytosol"/>
    <property type="evidence" value="ECO:0007669"/>
    <property type="project" value="TreeGrafter"/>
</dbReference>
<protein>
    <recommendedName>
        <fullName evidence="4">THIF-type NAD/FAD binding fold domain-containing protein</fullName>
    </recommendedName>
</protein>
<accession>R7TRT0</accession>
<sequence>MNDEQLLRYSRQIMLPQIDIEGQERLLEARVLILGLGGLGCPAAQYLAAAGVGQMVLVDPDTVDTTNLQRQLLYSSLDQGTPKAEAAKNRLSAINGGVEFEVVEDRLEGEALFEQVSKATVVLDCTDNFSSRFAINAACVRAGVPLVSGAAIRLNGQLSVYDRRQPDAPCYRCLYDEQSNESLSCSESGVLGPVVGTIGTMQALETIKLITGFGKTLHGRLMIFDAMTMEWQKMGLQADPDCPVCGHDR</sequence>
<dbReference type="GO" id="GO:0008641">
    <property type="term" value="F:ubiquitin-like modifier activating enzyme activity"/>
    <property type="evidence" value="ECO:0007669"/>
    <property type="project" value="InterPro"/>
</dbReference>
<dbReference type="FunFam" id="3.40.50.720:FF:000033">
    <property type="entry name" value="Adenylyltransferase and sulfurtransferase MOCS3"/>
    <property type="match status" value="1"/>
</dbReference>
<evidence type="ECO:0000313" key="6">
    <source>
        <dbReference type="EnsemblMetazoa" id="CapteP143513"/>
    </source>
</evidence>
<dbReference type="Pfam" id="PF00899">
    <property type="entry name" value="ThiF"/>
    <property type="match status" value="1"/>
</dbReference>
<dbReference type="GO" id="GO:0004792">
    <property type="term" value="F:thiosulfate-cyanide sulfurtransferase activity"/>
    <property type="evidence" value="ECO:0007669"/>
    <property type="project" value="TreeGrafter"/>
</dbReference>
<dbReference type="SUPFAM" id="SSF69572">
    <property type="entry name" value="Activating enzymes of the ubiquitin-like proteins"/>
    <property type="match status" value="1"/>
</dbReference>
<dbReference type="PANTHER" id="PTHR10953">
    <property type="entry name" value="UBIQUITIN-ACTIVATING ENZYME E1"/>
    <property type="match status" value="1"/>
</dbReference>
<dbReference type="GO" id="GO:0016779">
    <property type="term" value="F:nucleotidyltransferase activity"/>
    <property type="evidence" value="ECO:0007669"/>
    <property type="project" value="TreeGrafter"/>
</dbReference>
<gene>
    <name evidence="5" type="ORF">CAPTEDRAFT_143513</name>
</gene>
<dbReference type="OrthoDB" id="10261062at2759"/>
<dbReference type="EMBL" id="AMQN01027977">
    <property type="status" value="NOT_ANNOTATED_CDS"/>
    <property type="molecule type" value="Genomic_DNA"/>
</dbReference>
<dbReference type="GO" id="GO:0005524">
    <property type="term" value="F:ATP binding"/>
    <property type="evidence" value="ECO:0007669"/>
    <property type="project" value="UniProtKB-KW"/>
</dbReference>